<evidence type="ECO:0000256" key="3">
    <source>
        <dbReference type="ARBA" id="ARBA00022737"/>
    </source>
</evidence>
<dbReference type="InterPro" id="IPR040111">
    <property type="entry name" value="ODAD4"/>
</dbReference>
<keyword evidence="5" id="KW-0206">Cytoskeleton</keyword>
<keyword evidence="2" id="KW-0963">Cytoplasm</keyword>
<dbReference type="PANTHER" id="PTHR23040">
    <property type="match status" value="1"/>
</dbReference>
<evidence type="ECO:0000313" key="12">
    <source>
        <dbReference type="Proteomes" id="UP000499080"/>
    </source>
</evidence>
<dbReference type="EMBL" id="BGPR01015292">
    <property type="protein sequence ID" value="GBN68680.1"/>
    <property type="molecule type" value="Genomic_DNA"/>
</dbReference>
<evidence type="ECO:0000256" key="4">
    <source>
        <dbReference type="ARBA" id="ARBA00022803"/>
    </source>
</evidence>
<feature type="compositionally biased region" description="Polar residues" evidence="10">
    <location>
        <begin position="388"/>
        <end position="397"/>
    </location>
</feature>
<dbReference type="GO" id="GO:0005930">
    <property type="term" value="C:axoneme"/>
    <property type="evidence" value="ECO:0007669"/>
    <property type="project" value="UniProtKB-SubCell"/>
</dbReference>
<dbReference type="PROSITE" id="PS50005">
    <property type="entry name" value="TPR"/>
    <property type="match status" value="1"/>
</dbReference>
<dbReference type="AlphaFoldDB" id="A0A4Y2QZQ1"/>
<keyword evidence="12" id="KW-1185">Reference proteome</keyword>
<comment type="subcellular location">
    <subcellularLocation>
        <location evidence="1">Cytoplasm</location>
        <location evidence="1">Cytoskeleton</location>
        <location evidence="1">Cilium axoneme</location>
    </subcellularLocation>
</comment>
<evidence type="ECO:0000256" key="8">
    <source>
        <dbReference type="ARBA" id="ARBA00034143"/>
    </source>
</evidence>
<evidence type="ECO:0000256" key="1">
    <source>
        <dbReference type="ARBA" id="ARBA00004430"/>
    </source>
</evidence>
<keyword evidence="4 9" id="KW-0802">TPR repeat</keyword>
<dbReference type="OrthoDB" id="245563at2759"/>
<keyword evidence="6" id="KW-0966">Cell projection</keyword>
<dbReference type="InterPro" id="IPR019734">
    <property type="entry name" value="TPR_rpt"/>
</dbReference>
<dbReference type="SUPFAM" id="SSF48452">
    <property type="entry name" value="TPR-like"/>
    <property type="match status" value="1"/>
</dbReference>
<proteinExistence type="predicted"/>
<organism evidence="11 12">
    <name type="scientific">Araneus ventricosus</name>
    <name type="common">Orbweaver spider</name>
    <name type="synonym">Epeira ventricosa</name>
    <dbReference type="NCBI Taxonomy" id="182803"/>
    <lineage>
        <taxon>Eukaryota</taxon>
        <taxon>Metazoa</taxon>
        <taxon>Ecdysozoa</taxon>
        <taxon>Arthropoda</taxon>
        <taxon>Chelicerata</taxon>
        <taxon>Arachnida</taxon>
        <taxon>Araneae</taxon>
        <taxon>Araneomorphae</taxon>
        <taxon>Entelegynae</taxon>
        <taxon>Araneoidea</taxon>
        <taxon>Araneidae</taxon>
        <taxon>Araneus</taxon>
    </lineage>
</organism>
<reference evidence="11 12" key="1">
    <citation type="journal article" date="2019" name="Sci. Rep.">
        <title>Orb-weaving spider Araneus ventricosus genome elucidates the spidroin gene catalogue.</title>
        <authorList>
            <person name="Kono N."/>
            <person name="Nakamura H."/>
            <person name="Ohtoshi R."/>
            <person name="Moran D.A.P."/>
            <person name="Shinohara A."/>
            <person name="Yoshida Y."/>
            <person name="Fujiwara M."/>
            <person name="Mori M."/>
            <person name="Tomita M."/>
            <person name="Arakawa K."/>
        </authorList>
    </citation>
    <scope>NUCLEOTIDE SEQUENCE [LARGE SCALE GENOMIC DNA]</scope>
</reference>
<feature type="compositionally biased region" description="Polar residues" evidence="10">
    <location>
        <begin position="362"/>
        <end position="374"/>
    </location>
</feature>
<evidence type="ECO:0000256" key="7">
    <source>
        <dbReference type="ARBA" id="ARBA00034139"/>
    </source>
</evidence>
<evidence type="ECO:0000256" key="5">
    <source>
        <dbReference type="ARBA" id="ARBA00023212"/>
    </source>
</evidence>
<dbReference type="PANTHER" id="PTHR23040:SF1">
    <property type="entry name" value="OUTER DYNEIN ARM-DOCKING COMPLEX SUBUNIT 4"/>
    <property type="match status" value="1"/>
</dbReference>
<dbReference type="SMART" id="SM00028">
    <property type="entry name" value="TPR"/>
    <property type="match status" value="3"/>
</dbReference>
<evidence type="ECO:0000256" key="6">
    <source>
        <dbReference type="ARBA" id="ARBA00023273"/>
    </source>
</evidence>
<sequence>MFTVQLSDVDSVSEDLRKVTIDSTPKWKEIQKLKAGPTPQDHRGSLQVGSVSVLSEDSRRLSIFADAESQLTKMLSVDSGDDEEEERKDVRPEEVFTDKARAAMVVIGTKDIKEALDRKKAVEVFRRTPEARSAAIYFQQARFLVHQSRYKEAIVLINKALAVDPDRKEWLTEKGLCCFKMLQPEVALKHVNEVLALDPRHFQALVLKGEILYSIWDLERAMLCFVEGRRLRPDSTECIQGIHKIRMALDEISAYRDATLNGKRPKIKPKRNKSISKESITFHCSPLSEENNTEDLLSVPQDQNVKIKTAPSTTEPTFRDRKSSVRKYSQKGDWMQPRYDNQLSETVSHQVRRRKRRPMTASVRQNQLSETVSHQSERSRKGRPMTASVRQNNFGAL</sequence>
<feature type="region of interest" description="Disordered" evidence="10">
    <location>
        <begin position="291"/>
        <end position="397"/>
    </location>
</feature>
<feature type="compositionally biased region" description="Polar residues" evidence="10">
    <location>
        <begin position="339"/>
        <end position="349"/>
    </location>
</feature>
<evidence type="ECO:0000256" key="9">
    <source>
        <dbReference type="PROSITE-ProRule" id="PRU00339"/>
    </source>
</evidence>
<gene>
    <name evidence="11" type="ORF">AVEN_242196_1</name>
</gene>
<dbReference type="Gene3D" id="1.25.40.10">
    <property type="entry name" value="Tetratricopeptide repeat domain"/>
    <property type="match status" value="1"/>
</dbReference>
<evidence type="ECO:0000256" key="10">
    <source>
        <dbReference type="SAM" id="MobiDB-lite"/>
    </source>
</evidence>
<dbReference type="Proteomes" id="UP000499080">
    <property type="component" value="Unassembled WGS sequence"/>
</dbReference>
<dbReference type="InterPro" id="IPR011990">
    <property type="entry name" value="TPR-like_helical_dom_sf"/>
</dbReference>
<evidence type="ECO:0000256" key="2">
    <source>
        <dbReference type="ARBA" id="ARBA00022490"/>
    </source>
</evidence>
<comment type="caution">
    <text evidence="11">The sequence shown here is derived from an EMBL/GenBank/DDBJ whole genome shotgun (WGS) entry which is preliminary data.</text>
</comment>
<protein>
    <recommendedName>
        <fullName evidence="7">Outer dynein arm-docking complex subunit 4</fullName>
    </recommendedName>
    <alternativeName>
        <fullName evidence="8">Tetratricopeptide repeat protein 25</fullName>
    </alternativeName>
</protein>
<keyword evidence="3" id="KW-0677">Repeat</keyword>
<evidence type="ECO:0000313" key="11">
    <source>
        <dbReference type="EMBL" id="GBN68680.1"/>
    </source>
</evidence>
<feature type="compositionally biased region" description="Polar residues" evidence="10">
    <location>
        <begin position="300"/>
        <end position="316"/>
    </location>
</feature>
<feature type="repeat" description="TPR" evidence="9">
    <location>
        <begin position="134"/>
        <end position="167"/>
    </location>
</feature>
<name>A0A4Y2QZQ1_ARAVE</name>
<accession>A0A4Y2QZQ1</accession>